<dbReference type="Pfam" id="PF01764">
    <property type="entry name" value="Lipase_3"/>
    <property type="match status" value="1"/>
</dbReference>
<sequence length="533" mass="58180">MKRRDFCKALALSAAALAVPRAAAENTQGAVGRAVADGRYSMRFRSELSLTDVPHDYYYSDSFFAHSALEYDHSLALASLGLVGAAFNTAASDARYWANGEVGREANLADAFATLGFADPVFYHYDIDVGQAGDFVGHSLARKTIPLNGQRATIVAVILRGGGYGGEWVSNLHTGVGAGHAGFVIPVNEVLTALRNYLARAAAQPGGTGTVKLWVGGYSRGAAVANLLAGRINKELPEIDRKNVFVYTFATPVALTAASYPDYQLDYDNNHNADGTLKTTWAASNIYNILSSGDLVPRVLPAEWGYHRNGSDRFLPSTQNEKELADLDVRGASFSEVPLTISGLATKEDTDGVMERLETFFGSKQQFHDKYEAVLMDMIQCAFLRNEAECTEGYLLTDEEVEARLRGLGNMRNVDEAKLEKSVHNASALSRPLLEKLEQNDGNLTLRGKTYHVEVPQRVQQAVIPVLAVGLYYGIDSGTVAAMARYIFMFMSMKPDSADVVVRAAFCHHCEDYISLMEYYPPADHGMEAYTRA</sequence>
<feature type="domain" description="Fungal lipase-type" evidence="2">
    <location>
        <begin position="176"/>
        <end position="302"/>
    </location>
</feature>
<dbReference type="Gene3D" id="3.40.50.1820">
    <property type="entry name" value="alpha/beta hydrolase"/>
    <property type="match status" value="1"/>
</dbReference>
<proteinExistence type="predicted"/>
<evidence type="ECO:0000259" key="2">
    <source>
        <dbReference type="Pfam" id="PF01764"/>
    </source>
</evidence>
<comment type="caution">
    <text evidence="3">The sequence shown here is derived from an EMBL/GenBank/DDBJ whole genome shotgun (WGS) entry which is preliminary data.</text>
</comment>
<dbReference type="AlphaFoldDB" id="A0A329TJR7"/>
<accession>A0A329TJR7</accession>
<evidence type="ECO:0000256" key="1">
    <source>
        <dbReference type="SAM" id="SignalP"/>
    </source>
</evidence>
<dbReference type="CDD" id="cd00741">
    <property type="entry name" value="Lipase"/>
    <property type="match status" value="1"/>
</dbReference>
<dbReference type="SUPFAM" id="SSF53474">
    <property type="entry name" value="alpha/beta-Hydrolases"/>
    <property type="match status" value="1"/>
</dbReference>
<reference evidence="3 4" key="1">
    <citation type="submission" date="2018-02" db="EMBL/GenBank/DDBJ databases">
        <title>Complete genome sequencing of Faecalibacterium prausnitzii strains isolated from the human gut.</title>
        <authorList>
            <person name="Fitzgerald B.C."/>
            <person name="Shkoporov A.N."/>
            <person name="Ross P.R."/>
            <person name="Hill C."/>
        </authorList>
    </citation>
    <scope>NUCLEOTIDE SEQUENCE [LARGE SCALE GENOMIC DNA]</scope>
    <source>
        <strain evidence="3 4">APC942/8-14-2</strain>
    </source>
</reference>
<dbReference type="GO" id="GO:0006629">
    <property type="term" value="P:lipid metabolic process"/>
    <property type="evidence" value="ECO:0007669"/>
    <property type="project" value="InterPro"/>
</dbReference>
<keyword evidence="1" id="KW-0732">Signal</keyword>
<evidence type="ECO:0000313" key="3">
    <source>
        <dbReference type="EMBL" id="RAW49539.1"/>
    </source>
</evidence>
<dbReference type="InterPro" id="IPR029058">
    <property type="entry name" value="AB_hydrolase_fold"/>
</dbReference>
<name>A0A329TJR7_9FIRM</name>
<dbReference type="InterPro" id="IPR002921">
    <property type="entry name" value="Fungal_lipase-type"/>
</dbReference>
<dbReference type="EMBL" id="PRKZ01000005">
    <property type="protein sequence ID" value="RAW49539.1"/>
    <property type="molecule type" value="Genomic_DNA"/>
</dbReference>
<organism evidence="3 4">
    <name type="scientific">Faecalibacterium prausnitzii</name>
    <dbReference type="NCBI Taxonomy" id="853"/>
    <lineage>
        <taxon>Bacteria</taxon>
        <taxon>Bacillati</taxon>
        <taxon>Bacillota</taxon>
        <taxon>Clostridia</taxon>
        <taxon>Eubacteriales</taxon>
        <taxon>Oscillospiraceae</taxon>
        <taxon>Faecalibacterium</taxon>
    </lineage>
</organism>
<dbReference type="Proteomes" id="UP000251634">
    <property type="component" value="Unassembled WGS sequence"/>
</dbReference>
<feature type="chain" id="PRO_5038424181" evidence="1">
    <location>
        <begin position="25"/>
        <end position="533"/>
    </location>
</feature>
<evidence type="ECO:0000313" key="4">
    <source>
        <dbReference type="Proteomes" id="UP000251634"/>
    </source>
</evidence>
<dbReference type="RefSeq" id="WP_112115715.1">
    <property type="nucleotide sequence ID" value="NZ_PRKZ01000005.1"/>
</dbReference>
<gene>
    <name evidence="3" type="ORF">C4N25_08525</name>
</gene>
<feature type="signal peptide" evidence="1">
    <location>
        <begin position="1"/>
        <end position="24"/>
    </location>
</feature>
<protein>
    <submittedName>
        <fullName evidence="3">Lipase</fullName>
    </submittedName>
</protein>